<organism evidence="1 2">
    <name type="scientific">Flavobacterium circumlabens</name>
    <dbReference type="NCBI Taxonomy" id="2133765"/>
    <lineage>
        <taxon>Bacteria</taxon>
        <taxon>Pseudomonadati</taxon>
        <taxon>Bacteroidota</taxon>
        <taxon>Flavobacteriia</taxon>
        <taxon>Flavobacteriales</taxon>
        <taxon>Flavobacteriaceae</taxon>
        <taxon>Flavobacterium</taxon>
    </lineage>
</organism>
<dbReference type="EMBL" id="QWDN01000696">
    <property type="protein sequence ID" value="TEB40980.1"/>
    <property type="molecule type" value="Genomic_DNA"/>
</dbReference>
<name>A0A4Y7U3H4_9FLAO</name>
<accession>A0A4Y7U3H4</accession>
<sequence>FNTALYGTSKVLLSLQTQTYAPHALWGFRMNPFFNYTAAILGSQNHAMFKNKPYHKFTIGLVISNDYLVFSSFQLSLSYYPTIPLQGDNVTKTNTFETTDYGLQTFELAKPRVVEYK</sequence>
<protein>
    <submittedName>
        <fullName evidence="1">Uncharacterized protein</fullName>
    </submittedName>
</protein>
<gene>
    <name evidence="1" type="ORF">D0809_27855</name>
</gene>
<evidence type="ECO:0000313" key="2">
    <source>
        <dbReference type="Proteomes" id="UP000298340"/>
    </source>
</evidence>
<comment type="caution">
    <text evidence="1">The sequence shown here is derived from an EMBL/GenBank/DDBJ whole genome shotgun (WGS) entry which is preliminary data.</text>
</comment>
<reference evidence="1 2" key="1">
    <citation type="journal article" date="2018" name="Syst. Appl. Microbiol.">
        <title>Flavobacterium circumlabens sp. nov. and Flavobacterium cupreum sp. nov., two psychrotrophic species isolated from Antarctic environmental samples.</title>
        <authorList>
            <person name="Kralova S."/>
            <person name="Busse H.J."/>
            <person name="Svec P."/>
            <person name="Maslanova I."/>
            <person name="Stankova E."/>
            <person name="Bartak M."/>
            <person name="Sedlacek I."/>
        </authorList>
    </citation>
    <scope>NUCLEOTIDE SEQUENCE [LARGE SCALE GENOMIC DNA]</scope>
    <source>
        <strain evidence="1 2">CCM 8828</strain>
    </source>
</reference>
<dbReference type="Proteomes" id="UP000298340">
    <property type="component" value="Unassembled WGS sequence"/>
</dbReference>
<feature type="non-terminal residue" evidence="1">
    <location>
        <position position="1"/>
    </location>
</feature>
<proteinExistence type="predicted"/>
<evidence type="ECO:0000313" key="1">
    <source>
        <dbReference type="EMBL" id="TEB40980.1"/>
    </source>
</evidence>
<dbReference type="AlphaFoldDB" id="A0A4Y7U3H4"/>